<feature type="domain" description="KAP NTPase" evidence="2">
    <location>
        <begin position="318"/>
        <end position="588"/>
    </location>
</feature>
<dbReference type="InterPro" id="IPR001611">
    <property type="entry name" value="Leu-rich_rpt"/>
</dbReference>
<dbReference type="OrthoDB" id="88903at2"/>
<dbReference type="AlphaFoldDB" id="A0A4S8HEF2"/>
<feature type="transmembrane region" description="Helical" evidence="1">
    <location>
        <begin position="418"/>
        <end position="438"/>
    </location>
</feature>
<feature type="transmembrane region" description="Helical" evidence="1">
    <location>
        <begin position="450"/>
        <end position="467"/>
    </location>
</feature>
<evidence type="ECO:0000313" key="3">
    <source>
        <dbReference type="EMBL" id="THU33438.1"/>
    </source>
</evidence>
<dbReference type="InterPro" id="IPR052754">
    <property type="entry name" value="NTPase_KAP_P-loop"/>
</dbReference>
<comment type="caution">
    <text evidence="3">The sequence shown here is derived from an EMBL/GenBank/DDBJ whole genome shotgun (WGS) entry which is preliminary data.</text>
</comment>
<dbReference type="Proteomes" id="UP000306918">
    <property type="component" value="Unassembled WGS sequence"/>
</dbReference>
<dbReference type="InterPro" id="IPR032675">
    <property type="entry name" value="LRR_dom_sf"/>
</dbReference>
<dbReference type="PANTHER" id="PTHR22674">
    <property type="entry name" value="NTPASE, KAP FAMILY P-LOOP DOMAIN-CONTAINING 1"/>
    <property type="match status" value="1"/>
</dbReference>
<evidence type="ECO:0000313" key="4">
    <source>
        <dbReference type="Proteomes" id="UP000306918"/>
    </source>
</evidence>
<proteinExistence type="predicted"/>
<dbReference type="PANTHER" id="PTHR22674:SF6">
    <property type="entry name" value="NTPASE KAP FAMILY P-LOOP DOMAIN-CONTAINING PROTEIN 1"/>
    <property type="match status" value="1"/>
</dbReference>
<protein>
    <recommendedName>
        <fullName evidence="2">KAP NTPase domain-containing protein</fullName>
    </recommendedName>
</protein>
<reference evidence="3 4" key="1">
    <citation type="submission" date="2019-04" db="EMBL/GenBank/DDBJ databases">
        <title>Niastella caeni sp. nov., isolated from activated sludge.</title>
        <authorList>
            <person name="Sheng M."/>
        </authorList>
    </citation>
    <scope>NUCLEOTIDE SEQUENCE [LARGE SCALE GENOMIC DNA]</scope>
    <source>
        <strain evidence="3 4">HX-2-15</strain>
    </source>
</reference>
<dbReference type="SUPFAM" id="SSF52058">
    <property type="entry name" value="L domain-like"/>
    <property type="match status" value="1"/>
</dbReference>
<dbReference type="InterPro" id="IPR027417">
    <property type="entry name" value="P-loop_NTPase"/>
</dbReference>
<dbReference type="InterPro" id="IPR011646">
    <property type="entry name" value="KAP_P-loop"/>
</dbReference>
<dbReference type="EMBL" id="STFF01000009">
    <property type="protein sequence ID" value="THU33438.1"/>
    <property type="molecule type" value="Genomic_DNA"/>
</dbReference>
<dbReference type="RefSeq" id="WP_136579928.1">
    <property type="nucleotide sequence ID" value="NZ_STFF01000009.1"/>
</dbReference>
<dbReference type="PROSITE" id="PS51450">
    <property type="entry name" value="LRR"/>
    <property type="match status" value="1"/>
</dbReference>
<keyword evidence="1" id="KW-0472">Membrane</keyword>
<evidence type="ECO:0000256" key="1">
    <source>
        <dbReference type="SAM" id="Phobius"/>
    </source>
</evidence>
<sequence length="841" mass="97143">MATDNNSILEKIASMLDVEANVLGDLLDKEFEIISADPVESKKYPSTKEAFFGYALRKIDEITVNEKNNSYLNDGEYLQVYKRMIRSDEQRKFYFSVNELEALRRIWDFIDDYTNYFHLNLDKLELVTLPPLLLRISNLQSLNISNNKLRDISMVGSFIDLQVLIADANEITSIEFLKQNKNLQILRLNQNSFISTYEVIKNMPVLREVELVGNQINDTGARTILKNPRLEKIMLVENPINAPLDILNDLVKLRAHFGINLSTQANVTATTNADDPPASQTTNEQPEEQYISYAIRDIRLRGNPDKNLLDIEKLSGIFYNLIANSDSNGEHFFGLFGRWGRGKTFFWKYILKNNLDKEKYIPIEFHAWRYQETPGIWAYLYNTLNDAYLGDKPKWYQLTRWVKYYKKLINLNDQRGKLSVIVGFLLSIVIAIGVYLFSDFIKADETVKTILGWGIPISIITMLVYIAKTFRTDARKIILSVTSNVNFNSQLGFQHEIQQELKYLLQAWIPEKLKFKKRIFLFIDDIDRCSEDKIIQIVDYIRVLLHCSEIQDRVTVLAAIDERILLHAIQDKYKDFIANKDNDATYKELCREYMDKLFLAGLKLGPLTEFEKRQIVEGFTSADTAIADVVMPPATNGFNSARVAEVISKTESEEQILANSETVTTPSNVKVTIPESDIHTVVLESKNISQVQTEIAAISAIPVTPKPIDSTARKEFPYEKWEQEFIKDILARNTESTPRSIRVYTYRYLLGKQLVEKSLAEGKTSWLQWYNTKEAKQCFAIKLLHYGFKSDTEHLLSDYRNFIKDYDEDRAVKESIYGYEISLNQELGSIMFQVLTMIIAY</sequence>
<name>A0A4S8HEF2_9BACT</name>
<gene>
    <name evidence="3" type="ORF">FAM09_25140</name>
</gene>
<keyword evidence="4" id="KW-1185">Reference proteome</keyword>
<dbReference type="Pfam" id="PF07693">
    <property type="entry name" value="KAP_NTPase"/>
    <property type="match status" value="1"/>
</dbReference>
<organism evidence="3 4">
    <name type="scientific">Niastella caeni</name>
    <dbReference type="NCBI Taxonomy" id="2569763"/>
    <lineage>
        <taxon>Bacteria</taxon>
        <taxon>Pseudomonadati</taxon>
        <taxon>Bacteroidota</taxon>
        <taxon>Chitinophagia</taxon>
        <taxon>Chitinophagales</taxon>
        <taxon>Chitinophagaceae</taxon>
        <taxon>Niastella</taxon>
    </lineage>
</organism>
<dbReference type="Gene3D" id="3.80.10.10">
    <property type="entry name" value="Ribonuclease Inhibitor"/>
    <property type="match status" value="1"/>
</dbReference>
<dbReference type="SUPFAM" id="SSF52540">
    <property type="entry name" value="P-loop containing nucleoside triphosphate hydrolases"/>
    <property type="match status" value="1"/>
</dbReference>
<keyword evidence="1" id="KW-0812">Transmembrane</keyword>
<accession>A0A4S8HEF2</accession>
<keyword evidence="1" id="KW-1133">Transmembrane helix</keyword>
<evidence type="ECO:0000259" key="2">
    <source>
        <dbReference type="Pfam" id="PF07693"/>
    </source>
</evidence>